<feature type="binding site" evidence="7">
    <location>
        <position position="193"/>
    </location>
    <ligand>
        <name>Zn(2+)</name>
        <dbReference type="ChEBI" id="CHEBI:29105"/>
        <label>2</label>
    </ligand>
</feature>
<keyword evidence="10" id="KW-1185">Reference proteome</keyword>
<dbReference type="PANTHER" id="PTHR43705">
    <property type="entry name" value="HYDROXYACYLGLUTATHIONE HYDROLASE"/>
    <property type="match status" value="1"/>
</dbReference>
<feature type="binding site" evidence="7">
    <location>
        <position position="64"/>
    </location>
    <ligand>
        <name>Zn(2+)</name>
        <dbReference type="ChEBI" id="CHEBI:29105"/>
        <label>1</label>
    </ligand>
</feature>
<dbReference type="InterPro" id="IPR032282">
    <property type="entry name" value="HAGH_C"/>
</dbReference>
<comment type="subunit">
    <text evidence="7">Monomer.</text>
</comment>
<accession>A0A4Y6U6V0</accession>
<evidence type="ECO:0000256" key="7">
    <source>
        <dbReference type="HAMAP-Rule" id="MF_01374"/>
    </source>
</evidence>
<evidence type="ECO:0000256" key="4">
    <source>
        <dbReference type="ARBA" id="ARBA00022723"/>
    </source>
</evidence>
<dbReference type="SUPFAM" id="SSF56281">
    <property type="entry name" value="Metallo-hydrolase/oxidoreductase"/>
    <property type="match status" value="1"/>
</dbReference>
<dbReference type="KEGG" id="swf:E3E12_01505"/>
<dbReference type="Gene3D" id="3.60.15.10">
    <property type="entry name" value="Ribonuclease Z/Hydroxyacylglutathione hydrolase-like"/>
    <property type="match status" value="1"/>
</dbReference>
<keyword evidence="6 7" id="KW-0862">Zinc</keyword>
<evidence type="ECO:0000256" key="2">
    <source>
        <dbReference type="ARBA" id="ARBA00004963"/>
    </source>
</evidence>
<feature type="binding site" evidence="7">
    <location>
        <position position="62"/>
    </location>
    <ligand>
        <name>Zn(2+)</name>
        <dbReference type="ChEBI" id="CHEBI:29105"/>
        <label>1</label>
    </ligand>
</feature>
<proteinExistence type="inferred from homology"/>
<dbReference type="InterPro" id="IPR035680">
    <property type="entry name" value="Clx_II_MBL"/>
</dbReference>
<feature type="domain" description="Metallo-beta-lactamase" evidence="8">
    <location>
        <begin position="15"/>
        <end position="193"/>
    </location>
</feature>
<evidence type="ECO:0000256" key="6">
    <source>
        <dbReference type="ARBA" id="ARBA00022833"/>
    </source>
</evidence>
<comment type="similarity">
    <text evidence="3 7">Belongs to the metallo-beta-lactamase superfamily. Glyoxalase II family.</text>
</comment>
<protein>
    <recommendedName>
        <fullName evidence="7">Hydroxyacylglutathione hydrolase</fullName>
        <ecNumber evidence="7">3.1.2.6</ecNumber>
    </recommendedName>
    <alternativeName>
        <fullName evidence="7">Glyoxalase II</fullName>
        <shortName evidence="7">Glx II</shortName>
    </alternativeName>
</protein>
<dbReference type="EMBL" id="CP038231">
    <property type="protein sequence ID" value="QDH13093.1"/>
    <property type="molecule type" value="Genomic_DNA"/>
</dbReference>
<dbReference type="EC" id="3.1.2.6" evidence="7"/>
<comment type="pathway">
    <text evidence="2 7">Secondary metabolite metabolism; methylglyoxal degradation; (R)-lactate from methylglyoxal: step 2/2.</text>
</comment>
<dbReference type="CDD" id="cd07723">
    <property type="entry name" value="hydroxyacylglutathione_hydrolase_MBL-fold"/>
    <property type="match status" value="1"/>
</dbReference>
<dbReference type="PANTHER" id="PTHR43705:SF1">
    <property type="entry name" value="HYDROXYACYLGLUTATHIONE HYDROLASE GLOB"/>
    <property type="match status" value="1"/>
</dbReference>
<evidence type="ECO:0000256" key="5">
    <source>
        <dbReference type="ARBA" id="ARBA00022801"/>
    </source>
</evidence>
<dbReference type="GO" id="GO:0004416">
    <property type="term" value="F:hydroxyacylglutathione hydrolase activity"/>
    <property type="evidence" value="ECO:0007669"/>
    <property type="project" value="UniProtKB-UniRule"/>
</dbReference>
<feature type="binding site" evidence="7">
    <location>
        <position position="155"/>
    </location>
    <ligand>
        <name>Zn(2+)</name>
        <dbReference type="ChEBI" id="CHEBI:29105"/>
        <label>2</label>
    </ligand>
</feature>
<dbReference type="InterPro" id="IPR050110">
    <property type="entry name" value="Glyoxalase_II_hydrolase"/>
</dbReference>
<dbReference type="Pfam" id="PF16123">
    <property type="entry name" value="HAGH_C"/>
    <property type="match status" value="1"/>
</dbReference>
<comment type="cofactor">
    <cofactor evidence="7">
        <name>Zn(2+)</name>
        <dbReference type="ChEBI" id="CHEBI:29105"/>
    </cofactor>
    <text evidence="7">Binds 2 Zn(2+) ions per subunit.</text>
</comment>
<keyword evidence="4 7" id="KW-0479">Metal-binding</keyword>
<feature type="binding site" evidence="7">
    <location>
        <position position="130"/>
    </location>
    <ligand>
        <name>Zn(2+)</name>
        <dbReference type="ChEBI" id="CHEBI:29105"/>
        <label>1</label>
    </ligand>
</feature>
<dbReference type="GO" id="GO:0046872">
    <property type="term" value="F:metal ion binding"/>
    <property type="evidence" value="ECO:0007669"/>
    <property type="project" value="UniProtKB-KW"/>
</dbReference>
<organism evidence="9 10">
    <name type="scientific">Formicincola oecophyllae</name>
    <dbReference type="NCBI Taxonomy" id="2558361"/>
    <lineage>
        <taxon>Bacteria</taxon>
        <taxon>Pseudomonadati</taxon>
        <taxon>Pseudomonadota</taxon>
        <taxon>Alphaproteobacteria</taxon>
        <taxon>Acetobacterales</taxon>
        <taxon>Acetobacteraceae</taxon>
        <taxon>Formicincola</taxon>
    </lineage>
</organism>
<evidence type="ECO:0000256" key="1">
    <source>
        <dbReference type="ARBA" id="ARBA00001623"/>
    </source>
</evidence>
<dbReference type="UniPathway" id="UPA00619">
    <property type="reaction ID" value="UER00676"/>
</dbReference>
<gene>
    <name evidence="7" type="primary">gloB</name>
    <name evidence="9" type="ORF">E3E12_01505</name>
</gene>
<dbReference type="RefSeq" id="WP_141442737.1">
    <property type="nucleotide sequence ID" value="NZ_CP038231.1"/>
</dbReference>
<dbReference type="Pfam" id="PF00753">
    <property type="entry name" value="Lactamase_B"/>
    <property type="match status" value="1"/>
</dbReference>
<feature type="binding site" evidence="7">
    <location>
        <position position="66"/>
    </location>
    <ligand>
        <name>Zn(2+)</name>
        <dbReference type="ChEBI" id="CHEBI:29105"/>
        <label>2</label>
    </ligand>
</feature>
<evidence type="ECO:0000259" key="8">
    <source>
        <dbReference type="SMART" id="SM00849"/>
    </source>
</evidence>
<dbReference type="InterPro" id="IPR036866">
    <property type="entry name" value="RibonucZ/Hydroxyglut_hydro"/>
</dbReference>
<dbReference type="InterPro" id="IPR017782">
    <property type="entry name" value="Hydroxyacylglutathione_Hdrlase"/>
</dbReference>
<evidence type="ECO:0000313" key="9">
    <source>
        <dbReference type="EMBL" id="QDH13093.1"/>
    </source>
</evidence>
<reference evidence="9 10" key="1">
    <citation type="submission" date="2019-03" db="EMBL/GenBank/DDBJ databases">
        <title>The complete genome sequence of Swingsia_sp. F3b2 LMG30590(T).</title>
        <authorList>
            <person name="Chua K.-O."/>
            <person name="Chan K.-G."/>
            <person name="See-Too W.-S."/>
        </authorList>
    </citation>
    <scope>NUCLEOTIDE SEQUENCE [LARGE SCALE GENOMIC DNA]</scope>
    <source>
        <strain evidence="9 10">F3b2</strain>
    </source>
</reference>
<dbReference type="GO" id="GO:0019243">
    <property type="term" value="P:methylglyoxal catabolic process to D-lactate via S-lactoyl-glutathione"/>
    <property type="evidence" value="ECO:0007669"/>
    <property type="project" value="InterPro"/>
</dbReference>
<dbReference type="HAMAP" id="MF_01374">
    <property type="entry name" value="Glyoxalase_2"/>
    <property type="match status" value="1"/>
</dbReference>
<evidence type="ECO:0000313" key="10">
    <source>
        <dbReference type="Proteomes" id="UP000318709"/>
    </source>
</evidence>
<sequence length="272" mass="29161">MGLKPFLQPIPLLNDNYAWLAGTVQPDGQAELVLFDPGEGAPVDSVMRQHPKWHLVGLFITHRHGDHMGGALQVADQAHVPLYGPEDALGLLEVKGAKAQGQAPLCHVLEDGQKLSLAGMTVEAISTPGHLNQHLCYLVRWPAAMKAAPALISGDTLFSGGCGRVFEGTPARLFHSIKRLKALPDDVLLCPAHEYTAANLAFVQRQMASHPGLTANLDSRAVVKRVDQVKALRAVGQPSVPVALGVEKATNPFLSAPDEATFTQLRHVKDIS</sequence>
<dbReference type="Proteomes" id="UP000318709">
    <property type="component" value="Chromosome"/>
</dbReference>
<comment type="function">
    <text evidence="7">Thiolesterase that catalyzes the hydrolysis of S-D-lactoyl-glutathione to form glutathione and D-lactic acid.</text>
</comment>
<dbReference type="AlphaFoldDB" id="A0A4Y6U6V0"/>
<dbReference type="OrthoDB" id="9802248at2"/>
<dbReference type="SMART" id="SM00849">
    <property type="entry name" value="Lactamase_B"/>
    <property type="match status" value="1"/>
</dbReference>
<feature type="binding site" evidence="7">
    <location>
        <position position="67"/>
    </location>
    <ligand>
        <name>Zn(2+)</name>
        <dbReference type="ChEBI" id="CHEBI:29105"/>
        <label>2</label>
    </ligand>
</feature>
<keyword evidence="5 7" id="KW-0378">Hydrolase</keyword>
<dbReference type="InterPro" id="IPR001279">
    <property type="entry name" value="Metallo-B-lactamas"/>
</dbReference>
<comment type="catalytic activity">
    <reaction evidence="1 7">
        <text>an S-(2-hydroxyacyl)glutathione + H2O = a 2-hydroxy carboxylate + glutathione + H(+)</text>
        <dbReference type="Rhea" id="RHEA:21864"/>
        <dbReference type="ChEBI" id="CHEBI:15377"/>
        <dbReference type="ChEBI" id="CHEBI:15378"/>
        <dbReference type="ChEBI" id="CHEBI:57925"/>
        <dbReference type="ChEBI" id="CHEBI:58896"/>
        <dbReference type="ChEBI" id="CHEBI:71261"/>
        <dbReference type="EC" id="3.1.2.6"/>
    </reaction>
</comment>
<evidence type="ECO:0000256" key="3">
    <source>
        <dbReference type="ARBA" id="ARBA00006759"/>
    </source>
</evidence>
<feature type="binding site" evidence="7">
    <location>
        <position position="155"/>
    </location>
    <ligand>
        <name>Zn(2+)</name>
        <dbReference type="ChEBI" id="CHEBI:29105"/>
        <label>1</label>
    </ligand>
</feature>
<name>A0A4Y6U6V0_9PROT</name>